<dbReference type="Proteomes" id="UP000601435">
    <property type="component" value="Unassembled WGS sequence"/>
</dbReference>
<accession>A0A812L135</accession>
<proteinExistence type="predicted"/>
<evidence type="ECO:0000313" key="3">
    <source>
        <dbReference type="EMBL" id="CAE7237108.1"/>
    </source>
</evidence>
<evidence type="ECO:0000259" key="2">
    <source>
        <dbReference type="Pfam" id="PF24923"/>
    </source>
</evidence>
<name>A0A812L135_9DINO</name>
<feature type="region of interest" description="Disordered" evidence="1">
    <location>
        <begin position="163"/>
        <end position="198"/>
    </location>
</feature>
<dbReference type="PANTHER" id="PTHR14465">
    <property type="entry name" value="IQ DOMAIN-CONTAINING PROTEIN H"/>
    <property type="match status" value="1"/>
</dbReference>
<feature type="compositionally biased region" description="Low complexity" evidence="1">
    <location>
        <begin position="1"/>
        <end position="23"/>
    </location>
</feature>
<dbReference type="PANTHER" id="PTHR14465:SF0">
    <property type="entry name" value="IQ DOMAIN-CONTAINING PROTEIN H"/>
    <property type="match status" value="1"/>
</dbReference>
<dbReference type="AlphaFoldDB" id="A0A812L135"/>
<dbReference type="Gene3D" id="1.20.5.190">
    <property type="match status" value="1"/>
</dbReference>
<dbReference type="InterPro" id="IPR056855">
    <property type="entry name" value="ATP-grasp_IQCH"/>
</dbReference>
<feature type="compositionally biased region" description="Pro residues" evidence="1">
    <location>
        <begin position="185"/>
        <end position="196"/>
    </location>
</feature>
<feature type="region of interest" description="Disordered" evidence="1">
    <location>
        <begin position="1"/>
        <end position="70"/>
    </location>
</feature>
<comment type="caution">
    <text evidence="3">The sequence shown here is derived from an EMBL/GenBank/DDBJ whole genome shotgun (WGS) entry which is preliminary data.</text>
</comment>
<sequence>MLSSNSLAASLGADYAAPRMRSTPPGPPPPQFPRAPAAPPSYGTRAASTGLPRRPLKAPTGGRQMSAKTTGRRRLLPKINRSDPLADPPALTEFDLQAGLLDLAARGFIPPAADLTPAMERGMPCLMQRPALVYDQALKQERHDLRAEDLAKVRLDLREHVLRTLGPPEDPPSSEASQARTSQLPPLPALPAPPQPAAGSVAEAYGTFCTELLDAAGDDSAVLEAVSALPAGPTKAEIQDAAASLIAAAWRMTAQRRRYLELRTTHRAARCIQSGWHTCLVRSATRQELMRREEEERKLQTMMMYQIGQDWFQAKAMRRVEVHICSLSIAEHRRRRMDGYQVMQAAQIARIFRLADAKRDIIFVAPKHIHEDVLDYYSKIMQFRGIQNPPGRFQVVVPENIDLKDKMSLTQALLCSPKALKRVRRLVSNRMAMLIPEAVTHVEAKLSCALRLPLIGPSSRNMSLLASKSNAKKLTQLAQLPVGPWAVDIYDEDEFFTCLAGLVIKHPKVRTWLFKIDDERGSRGTAYIDLYKLHQVQQSVNASAPALLGQDPDGLGATAAEDEEPAIIGADATEVRAALQHHVPKRAVLCHRQVYGDFASWLAEACRIGCVIQAAPENMISQTSVHFQVAPDGAIDILGTSEAVMSTPFVRAASWYPHSRGSFEVLQEVGYRLGRCLAAKGFMGFASADVVFFDNPEFDANDFVSEPRESTPAIIGSDTPVNPEDLMFGNLRSPSPDISVDNGDLRPSADSLPESRQADYNAALQVHEEQLKRENQSFDPVSLMLGGPEQGAGSTLSPFACWVVDVDARLTDEAAMLFPLKFIAQVKQDPMHGLMLSEAQDSDFKAHQELTEEERLLRSQRWAMVNCVALAPQLEKMSHQVLFQAGLRMWQCFTLGPACQKADALYSHALEPQGCRPGEFKKVH</sequence>
<dbReference type="Pfam" id="PF24923">
    <property type="entry name" value="ATP-grasp_IQCH"/>
    <property type="match status" value="1"/>
</dbReference>
<gene>
    <name evidence="3" type="primary">IQCH</name>
    <name evidence="3" type="ORF">SNEC2469_LOCUS4038</name>
</gene>
<dbReference type="EMBL" id="CAJNJA010008487">
    <property type="protein sequence ID" value="CAE7237108.1"/>
    <property type="molecule type" value="Genomic_DNA"/>
</dbReference>
<evidence type="ECO:0000256" key="1">
    <source>
        <dbReference type="SAM" id="MobiDB-lite"/>
    </source>
</evidence>
<organism evidence="3 4">
    <name type="scientific">Symbiodinium necroappetens</name>
    <dbReference type="NCBI Taxonomy" id="1628268"/>
    <lineage>
        <taxon>Eukaryota</taxon>
        <taxon>Sar</taxon>
        <taxon>Alveolata</taxon>
        <taxon>Dinophyceae</taxon>
        <taxon>Suessiales</taxon>
        <taxon>Symbiodiniaceae</taxon>
        <taxon>Symbiodinium</taxon>
    </lineage>
</organism>
<evidence type="ECO:0000313" key="4">
    <source>
        <dbReference type="Proteomes" id="UP000601435"/>
    </source>
</evidence>
<protein>
    <submittedName>
        <fullName evidence="3">IQCH protein</fullName>
    </submittedName>
</protein>
<dbReference type="OrthoDB" id="2117703at2759"/>
<feature type="domain" description="IQCH-like ATP-grasp" evidence="2">
    <location>
        <begin position="464"/>
        <end position="698"/>
    </location>
</feature>
<feature type="compositionally biased region" description="Pro residues" evidence="1">
    <location>
        <begin position="24"/>
        <end position="39"/>
    </location>
</feature>
<reference evidence="3" key="1">
    <citation type="submission" date="2021-02" db="EMBL/GenBank/DDBJ databases">
        <authorList>
            <person name="Dougan E. K."/>
            <person name="Rhodes N."/>
            <person name="Thang M."/>
            <person name="Chan C."/>
        </authorList>
    </citation>
    <scope>NUCLEOTIDE SEQUENCE</scope>
</reference>
<keyword evidence="4" id="KW-1185">Reference proteome</keyword>
<dbReference type="InterPro" id="IPR038752">
    <property type="entry name" value="IQCH"/>
</dbReference>